<dbReference type="PANTHER" id="PTHR45907">
    <property type="entry name" value="SERPENTINE RECEPTOR, CLASS J"/>
    <property type="match status" value="1"/>
</dbReference>
<evidence type="ECO:0000313" key="3">
    <source>
        <dbReference type="Proteomes" id="UP001432027"/>
    </source>
</evidence>
<proteinExistence type="predicted"/>
<dbReference type="PANTHER" id="PTHR45907:SF16">
    <property type="entry name" value="SERPENTINE RECEPTOR, CLASS J"/>
    <property type="match status" value="1"/>
</dbReference>
<keyword evidence="1" id="KW-1133">Transmembrane helix</keyword>
<dbReference type="InterPro" id="IPR019428">
    <property type="entry name" value="7TM_GPCR_serpentine_rcpt_Str"/>
</dbReference>
<evidence type="ECO:0000313" key="2">
    <source>
        <dbReference type="EMBL" id="GMS92566.1"/>
    </source>
</evidence>
<dbReference type="InterPro" id="IPR019423">
    <property type="entry name" value="7TM_GPCR_serpentine_rcpt_Srj"/>
</dbReference>
<feature type="non-terminal residue" evidence="2">
    <location>
        <position position="1"/>
    </location>
</feature>
<name>A0AAV5TAJ3_9BILA</name>
<keyword evidence="3" id="KW-1185">Reference proteome</keyword>
<feature type="transmembrane region" description="Helical" evidence="1">
    <location>
        <begin position="94"/>
        <end position="117"/>
    </location>
</feature>
<dbReference type="Pfam" id="PF10326">
    <property type="entry name" value="7TM_GPCR_Str"/>
    <property type="match status" value="1"/>
</dbReference>
<feature type="non-terminal residue" evidence="2">
    <location>
        <position position="154"/>
    </location>
</feature>
<keyword evidence="1" id="KW-0812">Transmembrane</keyword>
<keyword evidence="1" id="KW-0472">Membrane</keyword>
<gene>
    <name evidence="2" type="ORF">PENTCL1PPCAC_14741</name>
</gene>
<dbReference type="AlphaFoldDB" id="A0AAV5TAJ3"/>
<feature type="transmembrane region" description="Helical" evidence="1">
    <location>
        <begin position="129"/>
        <end position="150"/>
    </location>
</feature>
<accession>A0AAV5TAJ3</accession>
<feature type="transmembrane region" description="Helical" evidence="1">
    <location>
        <begin position="48"/>
        <end position="73"/>
    </location>
</feature>
<sequence length="154" mass="17342">HVVGYSVVAASDDPSLPVLREAFADIYKETAVNGWMVLDNWRDGRLNVGTLTCLIPCSLIMTAHFHVALLLAWGTYRGIDRIDASSAAYRSFQLKILTATFVPLLFVYIPFTCVIYFPFFGIPDYGITYAFPVLVSFFPAWDAIIIISLMKDYR</sequence>
<dbReference type="EMBL" id="BTSX01000004">
    <property type="protein sequence ID" value="GMS92566.1"/>
    <property type="molecule type" value="Genomic_DNA"/>
</dbReference>
<evidence type="ECO:0000256" key="1">
    <source>
        <dbReference type="SAM" id="Phobius"/>
    </source>
</evidence>
<protein>
    <recommendedName>
        <fullName evidence="4">G protein-coupled receptor</fullName>
    </recommendedName>
</protein>
<comment type="caution">
    <text evidence="2">The sequence shown here is derived from an EMBL/GenBank/DDBJ whole genome shotgun (WGS) entry which is preliminary data.</text>
</comment>
<dbReference type="Proteomes" id="UP001432027">
    <property type="component" value="Unassembled WGS sequence"/>
</dbReference>
<evidence type="ECO:0008006" key="4">
    <source>
        <dbReference type="Google" id="ProtNLM"/>
    </source>
</evidence>
<organism evidence="2 3">
    <name type="scientific">Pristionchus entomophagus</name>
    <dbReference type="NCBI Taxonomy" id="358040"/>
    <lineage>
        <taxon>Eukaryota</taxon>
        <taxon>Metazoa</taxon>
        <taxon>Ecdysozoa</taxon>
        <taxon>Nematoda</taxon>
        <taxon>Chromadorea</taxon>
        <taxon>Rhabditida</taxon>
        <taxon>Rhabditina</taxon>
        <taxon>Diplogasteromorpha</taxon>
        <taxon>Diplogasteroidea</taxon>
        <taxon>Neodiplogasteridae</taxon>
        <taxon>Pristionchus</taxon>
    </lineage>
</organism>
<reference evidence="2" key="1">
    <citation type="submission" date="2023-10" db="EMBL/GenBank/DDBJ databases">
        <title>Genome assembly of Pristionchus species.</title>
        <authorList>
            <person name="Yoshida K."/>
            <person name="Sommer R.J."/>
        </authorList>
    </citation>
    <scope>NUCLEOTIDE SEQUENCE</scope>
    <source>
        <strain evidence="2">RS0144</strain>
    </source>
</reference>